<dbReference type="InterPro" id="IPR029069">
    <property type="entry name" value="HotDog_dom_sf"/>
</dbReference>
<sequence>MSHAKMMRNTTWQELEIGASANVERVCTEQDLFLFAHVSGNVNPAVVPAFRSDHGGTLHVVAPSMWVGSLVSAVLGNILPGPGTLYRSQDLRFLKRVHVGDRLKVTVRCIARNECPAAIFETRVLDMSGEVVCEGVAEVDAPLQSYVTEMQDLPGLILDHGDQFAALIALAAHRPPLITAVVCPDDHNALGGALLSAGRGVISPILIGDPDKIRRAADELGEDISGYALVAVSDHRAAAAKAVAMARAGEANAVMKGNVHSDELLGEVVKKDGGLRGHRRISHVFALDVPTMNSLLFISDAAINIAPDLITKVDIVQNAIDLARACGVHQPRVGILSAVETVNVNIPSTLDAAILSKMADRGQIKGGIVDGPLAMDNAIDLEAARTKGIASLVAGRADILIVPNLEAGNMLAKELTFVARAEAAGVVIGATVPVILTSRADNDRSRLASCALAQLYDHFRRTGEPLLATGEPAMAAE</sequence>
<dbReference type="InterPro" id="IPR050500">
    <property type="entry name" value="Phos_Acetyltrans/Butyryltrans"/>
</dbReference>
<dbReference type="SUPFAM" id="SSF53659">
    <property type="entry name" value="Isocitrate/Isopropylmalate dehydrogenase-like"/>
    <property type="match status" value="1"/>
</dbReference>
<dbReference type="AlphaFoldDB" id="Q07LT5"/>
<keyword evidence="1 5" id="KW-0808">Transferase</keyword>
<dbReference type="Gene3D" id="3.10.129.10">
    <property type="entry name" value="Hotdog Thioesterase"/>
    <property type="match status" value="1"/>
</dbReference>
<proteinExistence type="predicted"/>
<dbReference type="InterPro" id="IPR002505">
    <property type="entry name" value="PTA_PTB"/>
</dbReference>
<dbReference type="HOGENOM" id="CLU_042890_0_2_5"/>
<dbReference type="InterPro" id="IPR002539">
    <property type="entry name" value="MaoC-like_dom"/>
</dbReference>
<evidence type="ECO:0000259" key="4">
    <source>
        <dbReference type="Pfam" id="PF01575"/>
    </source>
</evidence>
<feature type="domain" description="MaoC-like" evidence="4">
    <location>
        <begin position="22"/>
        <end position="111"/>
    </location>
</feature>
<name>Q07LT5_RHOP5</name>
<gene>
    <name evidence="5" type="ordered locus">RPE_3163</name>
</gene>
<keyword evidence="2 5" id="KW-0012">Acyltransferase</keyword>
<feature type="domain" description="Phosphate acetyl/butaryl transferase" evidence="3">
    <location>
        <begin position="238"/>
        <end position="453"/>
    </location>
</feature>
<dbReference type="PANTHER" id="PTHR43356">
    <property type="entry name" value="PHOSPHATE ACETYLTRANSFERASE"/>
    <property type="match status" value="1"/>
</dbReference>
<dbReference type="Pfam" id="PF01515">
    <property type="entry name" value="PTA_PTB"/>
    <property type="match status" value="1"/>
</dbReference>
<dbReference type="Gene3D" id="3.40.718.10">
    <property type="entry name" value="Isopropylmalate Dehydrogenase"/>
    <property type="match status" value="1"/>
</dbReference>
<dbReference type="GO" id="GO:0050182">
    <property type="term" value="F:phosphate butyryltransferase activity"/>
    <property type="evidence" value="ECO:0007669"/>
    <property type="project" value="UniProtKB-EC"/>
</dbReference>
<dbReference type="EMBL" id="CP000463">
    <property type="protein sequence ID" value="ABJ07099.1"/>
    <property type="molecule type" value="Genomic_DNA"/>
</dbReference>
<reference evidence="5" key="1">
    <citation type="submission" date="2006-09" db="EMBL/GenBank/DDBJ databases">
        <title>Complete sequence of Rhodopseudomonas palustris BisA53.</title>
        <authorList>
            <consortium name="US DOE Joint Genome Institute"/>
            <person name="Copeland A."/>
            <person name="Lucas S."/>
            <person name="Lapidus A."/>
            <person name="Barry K."/>
            <person name="Detter J.C."/>
            <person name="Glavina del Rio T."/>
            <person name="Hammon N."/>
            <person name="Israni S."/>
            <person name="Dalin E."/>
            <person name="Tice H."/>
            <person name="Pitluck S."/>
            <person name="Chain P."/>
            <person name="Malfatti S."/>
            <person name="Shin M."/>
            <person name="Vergez L."/>
            <person name="Schmutz J."/>
            <person name="Larimer F."/>
            <person name="Land M."/>
            <person name="Hauser L."/>
            <person name="Pelletier D.A."/>
            <person name="Kyrpides N."/>
            <person name="Kim E."/>
            <person name="Harwood C.S."/>
            <person name="Oda Y."/>
            <person name="Richardson P."/>
        </authorList>
    </citation>
    <scope>NUCLEOTIDE SEQUENCE [LARGE SCALE GENOMIC DNA]</scope>
    <source>
        <strain evidence="5">BisA53</strain>
    </source>
</reference>
<dbReference type="NCBIfam" id="NF008852">
    <property type="entry name" value="PRK11890.1"/>
    <property type="match status" value="1"/>
</dbReference>
<dbReference type="NCBIfam" id="NF006045">
    <property type="entry name" value="PRK08190.1"/>
    <property type="match status" value="1"/>
</dbReference>
<evidence type="ECO:0000256" key="2">
    <source>
        <dbReference type="ARBA" id="ARBA00023315"/>
    </source>
</evidence>
<dbReference type="eggNOG" id="COG0280">
    <property type="taxonomic scope" value="Bacteria"/>
</dbReference>
<dbReference type="CDD" id="cd03449">
    <property type="entry name" value="R_hydratase"/>
    <property type="match status" value="1"/>
</dbReference>
<dbReference type="STRING" id="316055.RPE_3163"/>
<evidence type="ECO:0000256" key="1">
    <source>
        <dbReference type="ARBA" id="ARBA00022679"/>
    </source>
</evidence>
<evidence type="ECO:0000313" key="5">
    <source>
        <dbReference type="EMBL" id="ABJ07099.1"/>
    </source>
</evidence>
<dbReference type="EC" id="2.3.1.19" evidence="5"/>
<dbReference type="SUPFAM" id="SSF54637">
    <property type="entry name" value="Thioesterase/thiol ester dehydrase-isomerase"/>
    <property type="match status" value="1"/>
</dbReference>
<dbReference type="eggNOG" id="COG2030">
    <property type="taxonomic scope" value="Bacteria"/>
</dbReference>
<dbReference type="PANTHER" id="PTHR43356:SF2">
    <property type="entry name" value="PHOSPHATE ACETYLTRANSFERASE"/>
    <property type="match status" value="1"/>
</dbReference>
<dbReference type="Pfam" id="PF01575">
    <property type="entry name" value="MaoC_dehydratas"/>
    <property type="match status" value="1"/>
</dbReference>
<dbReference type="KEGG" id="rpe:RPE_3163"/>
<accession>Q07LT5</accession>
<evidence type="ECO:0000259" key="3">
    <source>
        <dbReference type="Pfam" id="PF01515"/>
    </source>
</evidence>
<protein>
    <submittedName>
        <fullName evidence="5">Phosphate butyryltransferase</fullName>
        <ecNumber evidence="5">2.3.1.19</ecNumber>
    </submittedName>
</protein>
<organism evidence="5">
    <name type="scientific">Rhodopseudomonas palustris (strain BisA53)</name>
    <dbReference type="NCBI Taxonomy" id="316055"/>
    <lineage>
        <taxon>Bacteria</taxon>
        <taxon>Pseudomonadati</taxon>
        <taxon>Pseudomonadota</taxon>
        <taxon>Alphaproteobacteria</taxon>
        <taxon>Hyphomicrobiales</taxon>
        <taxon>Nitrobacteraceae</taxon>
        <taxon>Rhodopseudomonas</taxon>
    </lineage>
</organism>